<proteinExistence type="predicted"/>
<dbReference type="AlphaFoldDB" id="A0A818LBQ7"/>
<evidence type="ECO:0000313" key="2">
    <source>
        <dbReference type="Proteomes" id="UP000663874"/>
    </source>
</evidence>
<sequence>MCNREQKERQQVIDANIVILQLKANLLSIFRCCQFNKDHLTKLQALECDEPSVTLHVFSGTSNPVWKINIRQLTKIKQLAYESLYQHNNVTLLSKPTTRIMGYQGFTISCSSDKPVFVHGLSPVEHLLLLGGRHYLSASVIRHVRDHVGEVMSDITHIESNNADCNHVPIVGPDTVPKYDPKSDDEGCFITRQTENNCYAYGTDIVTNTYPQPGRGSGKIWSSNTCVDMGNASVRDGLVYNGTKLPKTPPENGHFAALLIWPDTNFHWIRMDANGYWSHKPGGTPVRNKDNRGLPIVDPSKSDFSPWTQFCSYFIAQPSKLRIK</sequence>
<name>A0A818LBQ7_9BILA</name>
<organism evidence="1 2">
    <name type="scientific">Rotaria sordida</name>
    <dbReference type="NCBI Taxonomy" id="392033"/>
    <lineage>
        <taxon>Eukaryota</taxon>
        <taxon>Metazoa</taxon>
        <taxon>Spiralia</taxon>
        <taxon>Gnathifera</taxon>
        <taxon>Rotifera</taxon>
        <taxon>Eurotatoria</taxon>
        <taxon>Bdelloidea</taxon>
        <taxon>Philodinida</taxon>
        <taxon>Philodinidae</taxon>
        <taxon>Rotaria</taxon>
    </lineage>
</organism>
<reference evidence="1" key="1">
    <citation type="submission" date="2021-02" db="EMBL/GenBank/DDBJ databases">
        <authorList>
            <person name="Nowell W R."/>
        </authorList>
    </citation>
    <scope>NUCLEOTIDE SEQUENCE</scope>
</reference>
<evidence type="ECO:0000313" key="1">
    <source>
        <dbReference type="EMBL" id="CAF3575701.1"/>
    </source>
</evidence>
<comment type="caution">
    <text evidence="1">The sequence shown here is derived from an EMBL/GenBank/DDBJ whole genome shotgun (WGS) entry which is preliminary data.</text>
</comment>
<accession>A0A818LBQ7</accession>
<protein>
    <submittedName>
        <fullName evidence="1">Uncharacterized protein</fullName>
    </submittedName>
</protein>
<dbReference type="Proteomes" id="UP000663874">
    <property type="component" value="Unassembled WGS sequence"/>
</dbReference>
<gene>
    <name evidence="1" type="ORF">FNK824_LOCUS2171</name>
</gene>
<dbReference type="EMBL" id="CAJOBE010000127">
    <property type="protein sequence ID" value="CAF3575701.1"/>
    <property type="molecule type" value="Genomic_DNA"/>
</dbReference>